<evidence type="ECO:0000256" key="2">
    <source>
        <dbReference type="SAM" id="MobiDB-lite"/>
    </source>
</evidence>
<keyword evidence="5" id="KW-1185">Reference proteome</keyword>
<keyword evidence="1" id="KW-0479">Metal-binding</keyword>
<feature type="compositionally biased region" description="Basic and acidic residues" evidence="2">
    <location>
        <begin position="535"/>
        <end position="563"/>
    </location>
</feature>
<gene>
    <name evidence="4" type="ORF">LSCM1_06573</name>
</gene>
<dbReference type="OrthoDB" id="8026949at2759"/>
<feature type="compositionally biased region" description="Low complexity" evidence="2">
    <location>
        <begin position="143"/>
        <end position="157"/>
    </location>
</feature>
<evidence type="ECO:0000256" key="1">
    <source>
        <dbReference type="PROSITE-ProRule" id="PRU00047"/>
    </source>
</evidence>
<feature type="region of interest" description="Disordered" evidence="2">
    <location>
        <begin position="398"/>
        <end position="601"/>
    </location>
</feature>
<dbReference type="SMART" id="SM00343">
    <property type="entry name" value="ZnF_C2HC"/>
    <property type="match status" value="3"/>
</dbReference>
<dbReference type="AlphaFoldDB" id="A0A836GMJ5"/>
<feature type="compositionally biased region" description="Basic residues" evidence="2">
    <location>
        <begin position="577"/>
        <end position="592"/>
    </location>
</feature>
<evidence type="ECO:0000313" key="4">
    <source>
        <dbReference type="EMBL" id="KAG5484752.1"/>
    </source>
</evidence>
<dbReference type="KEGG" id="lmat:92516502"/>
<accession>A0A836GMJ5</accession>
<dbReference type="RefSeq" id="XP_067180531.1">
    <property type="nucleotide sequence ID" value="XM_067323990.1"/>
</dbReference>
<dbReference type="PROSITE" id="PS50158">
    <property type="entry name" value="ZF_CCHC"/>
    <property type="match status" value="1"/>
</dbReference>
<keyword evidence="1" id="KW-0862">Zinc</keyword>
<dbReference type="EMBL" id="JAFEUZ010000011">
    <property type="protein sequence ID" value="KAG5484752.1"/>
    <property type="molecule type" value="Genomic_DNA"/>
</dbReference>
<feature type="compositionally biased region" description="Polar residues" evidence="2">
    <location>
        <begin position="466"/>
        <end position="478"/>
    </location>
</feature>
<evidence type="ECO:0000313" key="5">
    <source>
        <dbReference type="Proteomes" id="UP000673552"/>
    </source>
</evidence>
<dbReference type="Gene3D" id="4.10.60.10">
    <property type="entry name" value="Zinc finger, CCHC-type"/>
    <property type="match status" value="1"/>
</dbReference>
<dbReference type="InterPro" id="IPR001878">
    <property type="entry name" value="Znf_CCHC"/>
</dbReference>
<comment type="caution">
    <text evidence="4">The sequence shown here is derived from an EMBL/GenBank/DDBJ whole genome shotgun (WGS) entry which is preliminary data.</text>
</comment>
<keyword evidence="1" id="KW-0863">Zinc-finger</keyword>
<proteinExistence type="predicted"/>
<dbReference type="Proteomes" id="UP000673552">
    <property type="component" value="Chromosome 11"/>
</dbReference>
<reference evidence="4 5" key="1">
    <citation type="submission" date="2021-03" db="EMBL/GenBank/DDBJ databases">
        <title>Leishmania (Mundinia) martiniquensis Genome sequencing and assembly.</title>
        <authorList>
            <person name="Almutairi H."/>
            <person name="Gatherer D."/>
        </authorList>
    </citation>
    <scope>NUCLEOTIDE SEQUENCE [LARGE SCALE GENOMIC DNA]</scope>
    <source>
        <strain evidence="4">LSCM1</strain>
    </source>
</reference>
<feature type="domain" description="CCHC-type" evidence="3">
    <location>
        <begin position="244"/>
        <end position="259"/>
    </location>
</feature>
<organism evidence="4 5">
    <name type="scientific">Leishmania martiniquensis</name>
    <dbReference type="NCBI Taxonomy" id="1580590"/>
    <lineage>
        <taxon>Eukaryota</taxon>
        <taxon>Discoba</taxon>
        <taxon>Euglenozoa</taxon>
        <taxon>Kinetoplastea</taxon>
        <taxon>Metakinetoplastina</taxon>
        <taxon>Trypanosomatida</taxon>
        <taxon>Trypanosomatidae</taxon>
        <taxon>Leishmaniinae</taxon>
        <taxon>Leishmania</taxon>
    </lineage>
</organism>
<evidence type="ECO:0000259" key="3">
    <source>
        <dbReference type="PROSITE" id="PS50158"/>
    </source>
</evidence>
<feature type="region of interest" description="Disordered" evidence="2">
    <location>
        <begin position="143"/>
        <end position="178"/>
    </location>
</feature>
<name>A0A836GMJ5_9TRYP</name>
<sequence>MTDLRGVPASKEISTPSGFVQCHTHNVRRKAECCEMKPILDADMKVIDYVCVCKHPFTCKSGSDRQSSGLACGVSAADAHRNARNGEGSNATPLIIDASSTSMMAHSAHQHHRGQLSTTGAASAEAGLGALFAVSFHDASRSTPGPSASATAAGISPNLLSDDGECEGKGDANGKGTRANALTITDSDADDADSLCSVPVLTAGAAPATAAATSFPAAPRARPRYYDSLQGACTGGHAPPVKVCWSCGMGGHEKPSCPNTLCRTCHQKRGPYGTPHRCTPMATPSPFIVCPTPSDWRAATQKTVAAAGEPSGMTAVRCVACNEYGHFDCSTVVLPSSYALVASSSSGPAAVPHTVLPTCCFCGVPGHTVFDCQQREQFNPDYFERRCRLVAGAMRREGGNAAAGDSFSSSGSYGGRGHPSQQQHQPRPCGSPTHGAPSSSYTFARYGNSRGGGGIGQRRERDCSNGPEQRSSGNWYSNSHREGGVYQNDSYRGYGDGQRRRYESPSLSCAGGGFSSTSSPALHGRDRFPGGNQRQQEERFRDSYGDSRHGRAEGERDGGESHFHGQSPHPSQQAQQRYRHGPSHGGGHRGHRGYCSDEDLF</sequence>
<protein>
    <recommendedName>
        <fullName evidence="3">CCHC-type domain-containing protein</fullName>
    </recommendedName>
</protein>
<feature type="compositionally biased region" description="Low complexity" evidence="2">
    <location>
        <begin position="399"/>
        <end position="411"/>
    </location>
</feature>
<dbReference type="GeneID" id="92516502"/>
<dbReference type="GO" id="GO:0008270">
    <property type="term" value="F:zinc ion binding"/>
    <property type="evidence" value="ECO:0007669"/>
    <property type="project" value="UniProtKB-KW"/>
</dbReference>
<dbReference type="GO" id="GO:0003676">
    <property type="term" value="F:nucleic acid binding"/>
    <property type="evidence" value="ECO:0007669"/>
    <property type="project" value="InterPro"/>
</dbReference>